<dbReference type="Gene3D" id="2.170.16.10">
    <property type="entry name" value="Hedgehog/Intein (Hint) domain"/>
    <property type="match status" value="1"/>
</dbReference>
<dbReference type="InterPro" id="IPR003587">
    <property type="entry name" value="Hint_dom_N"/>
</dbReference>
<dbReference type="CDD" id="cd23451">
    <property type="entry name" value="beta-trefoil_Ricin_laminarinase"/>
    <property type="match status" value="1"/>
</dbReference>
<proteinExistence type="predicted"/>
<dbReference type="InterPro" id="IPR050708">
    <property type="entry name" value="T6SS_VgrG/RHS"/>
</dbReference>
<dbReference type="InterPro" id="IPR022385">
    <property type="entry name" value="Rhs_assc_core"/>
</dbReference>
<dbReference type="InterPro" id="IPR056823">
    <property type="entry name" value="TEN-like_YD-shell"/>
</dbReference>
<organism evidence="5 6">
    <name type="scientific">Streptomyces ziwulingensis</name>
    <dbReference type="NCBI Taxonomy" id="1045501"/>
    <lineage>
        <taxon>Bacteria</taxon>
        <taxon>Bacillati</taxon>
        <taxon>Actinomycetota</taxon>
        <taxon>Actinomycetes</taxon>
        <taxon>Kitasatosporales</taxon>
        <taxon>Streptomycetaceae</taxon>
        <taxon>Streptomyces</taxon>
    </lineage>
</organism>
<feature type="compositionally biased region" description="Basic residues" evidence="2">
    <location>
        <begin position="2246"/>
        <end position="2263"/>
    </location>
</feature>
<feature type="compositionally biased region" description="Polar residues" evidence="2">
    <location>
        <begin position="210"/>
        <end position="223"/>
    </location>
</feature>
<evidence type="ECO:0000313" key="6">
    <source>
        <dbReference type="Proteomes" id="UP001501265"/>
    </source>
</evidence>
<dbReference type="Pfam" id="PF05593">
    <property type="entry name" value="RHS_repeat"/>
    <property type="match status" value="1"/>
</dbReference>
<dbReference type="PANTHER" id="PTHR32305:SF17">
    <property type="entry name" value="TRNA NUCLEASE WAPA"/>
    <property type="match status" value="1"/>
</dbReference>
<gene>
    <name evidence="5" type="ORF">GCM10023220_51180</name>
</gene>
<sequence length="2583" mass="275242">MATRAERRRRARIRAGVVGSLVVALTVGILPAAYALPPDDDRSGVELVDLPDAAEAKGENGGALAELTTAEAEQPAEYDPSKVTAPAGGTVVKDLTGLAPGDMVPLTQNDTALPVEVGAPTTATEAQAAALEGEWQVSLAGQNELAATAIEGVALTVTPPAESTGDAVIALDYSDFSELYGANWADRLSFVQYPACFLTTPDTEGCSEPSEVTTDNVVKQTGTDADGNPVYERRIEATVATEALAAGGTSAETASSETASSETASSETASPETASATAEGTVTDGVYRTRQAGGGTRLASLAAATADGSGSSVLLATDSGSGSKGDFGATPLVSAGSWSAGGSSGGFTYSYTLQAPSVPGGPSPSVSFGYNSQVVDGRTSASNNQPSWIGDGWEYNAGSITRTYTSCRDDRTNGNNTKKTSDLCFGSYNATLTLGGTTTELVLPDNADPYGDRWVTASGDGSRVELLKDTGLDNGDADGEYWRVTTRDGTQYYFGKHKLDDDPASGDPVTNSVLTAPVAGNQSGEPCYKAGDFAGSFCDQAWRWNLDFVVDTDGNAMSLWWARETNHYAKNEKFKTPVSYDRGGYLKRIDYGLKADEPYADPISRVTFGVDERCFKEGEIACTSQGDENDNFAAGDFAKNRIWYDTPADLYCAGGKECYVPVPTFWSRKRLAQVTTWTQRAQGSTALSKVDSWTLQQSLPADLTDEGTALWLESITRTGYGTDSEAIALNPVQFLANSQPMPNRVKEGTKDPNPAFDRLRVARVVSEYGGETAVTYKAPTGACKTGSGFPKPEDNTGLCFPVYWNADPDVETIDWFHKYVVESVQELPALTGVDPVTTTYEYLDGGAWALNQAEFSKKKTRTYDQWRGFARVRTDTGDDSGTELMSTERGMTETRYFRGMDGDPLPGGGTRSVTVRDVKEAVIAVDEEPFAGRVAESLTYASATAGTWLTRTVDKPEAVLLASRSRAGGIPDLRAWRIESPESLTYTQSSGTGDDKRKTRVLRTVTDYEDTYGLPVKVTEYNDWSAEAATDHGDDDTCTVMSYVHNTSKHLIGLAKQTLTTAGNCDQAPTATAADWIDGSRVAYDGGAYGDAPTTGNATTTWAITGTGGGWVADGEVTYDGYGRTTSTRDALAIAENDAKNKDTTAYVPSHGQVYEIRTTNALAQTETTEVEPGRGVSLTEADINGRTTTYAYDALGRATQVWAPSRATSKSPSARFTYDTTIGQPVSVTTESLTGDGDYDVSTVIYDGLGRERQKQDPAVGGGRLITDILYSANGTVSRTNNAYFDNGDPSTVLFELLSDYQVPNATLYSYDGLGRTLTETPYLDGEEDPKKATHYEYGLDNSTVINPEGATAQRTWSDALGRTVRVDTFTDALRAAHRSTTYTYDKRGDQVEAEDSEGNVWSWKYDARGRETEAVDPDTGTTTTRYDILDRPELTTNENASVHTVYDKLSRPVEQRDASATGTLLTKTVYDTLIGGAGLPTSQTRYTDGLAYTTSVTGYTADYQPTGREISIPESVAMAYGLEPTYRYGFEYSEMGVLEATNLPSVGTLPAEKLVVRHNDDGLPVSTSGLDWYTAQTTYSPYGQVLRTVSGENPDRVWTTNLFDEATGELTQAIVDRESTSDTTGVTGHRVNSRSYGYDPSGNVTSIADRANSTTDLQCFDYDALGQLTEAWTAPTACNATGKDTAAPKYSDGTTNVTAANSGYWQTYEYDALGNRKKLVQHDPGLDTTKDATTDYAYGKADGTQPHTLTGTSATYKADSGAQVTKATTLTYDDAGNTTTRTYDGSEQALDWTWDGQVEKITGFGENGSGGWKGLADKCLDLSSSLTTAGTPLQLYSCNGTKAQKLRIDSASSADPSTGALKILGECAVPKDGATAVGTPVVIADCTGTAAQQWTATSTGTLKHVASGKCLDVPASNSADGTDLQLNTCGTGANQQWVPDKETKYLYGGDGSRLMAISGTERTLYLGESTISVNAAGGPAYTERYYSQAGAPTVMRYAQGSGASDLSAQITDQNGTAYANVSLAAGNRVRFSKTDPFGAERTESTTWRSHRSYVGGGDDASSGLVHLGAREYDPETGRFLSPDPVLDLADPVQMNGYVYCENNPVTFADPSGLASEGGTSEYGGPSASAEAWAKRQMNTSLADIILSVGWAALKDFVGWNDVVGCFSRGDLWACGSLFIQAIPWAKLGKIPSVLRAAKRIADAVNAWMKAKEKAKKIIEMAKKARELARKAKEAKRKAAEKAAQLRKKAKEAATRRAKAAARKTGNAVQKTQKAAAKKAAPEPRQAKTAKKSGEGGGDSGGAGNDGASCPVANSFVPGTPVLMADGTTKPIEKVKNGDKVLATDPETGETTVETVTAEIHGTGVKHLVKVEITTADGKTAEVTATDGHPFWVPELSDWIDATDLKPGQWLRTSAGTYVQISAIERRTVQQATVHNLTVSDLHTYYVLAGATPVLVHNCGGSQPGHSDLCRCDPEKPRSEVVLDADSFEQARNQALDTVGPIDTGSWQRRQGTMESAVDTFGRDTGFTATSGGEYRSFRLDTDDRIGPHINVMTGKGAAVRKWAIRFPGGSGGISTWLRRNV</sequence>
<feature type="region of interest" description="Disordered" evidence="2">
    <location>
        <begin position="243"/>
        <end position="286"/>
    </location>
</feature>
<dbReference type="NCBIfam" id="TIGR03696">
    <property type="entry name" value="Rhs_assc_core"/>
    <property type="match status" value="1"/>
</dbReference>
<dbReference type="SMART" id="SM00306">
    <property type="entry name" value="HintN"/>
    <property type="match status" value="1"/>
</dbReference>
<feature type="region of interest" description="Disordered" evidence="2">
    <location>
        <begin position="202"/>
        <end position="230"/>
    </location>
</feature>
<evidence type="ECO:0000259" key="4">
    <source>
        <dbReference type="SMART" id="SM00458"/>
    </source>
</evidence>
<dbReference type="InterPro" id="IPR035992">
    <property type="entry name" value="Ricin_B-like_lectins"/>
</dbReference>
<dbReference type="PROSITE" id="PS50231">
    <property type="entry name" value="RICIN_B_LECTIN"/>
    <property type="match status" value="1"/>
</dbReference>
<dbReference type="Pfam" id="PF00652">
    <property type="entry name" value="Ricin_B_lectin"/>
    <property type="match status" value="1"/>
</dbReference>
<dbReference type="Gene3D" id="2.80.10.50">
    <property type="match status" value="1"/>
</dbReference>
<dbReference type="CDD" id="cd00081">
    <property type="entry name" value="Hint"/>
    <property type="match status" value="1"/>
</dbReference>
<feature type="compositionally biased region" description="Low complexity" evidence="2">
    <location>
        <begin position="2264"/>
        <end position="2280"/>
    </location>
</feature>
<evidence type="ECO:0000259" key="3">
    <source>
        <dbReference type="SMART" id="SM00306"/>
    </source>
</evidence>
<accession>A0ABP9CSG9</accession>
<keyword evidence="1" id="KW-0677">Repeat</keyword>
<dbReference type="SMART" id="SM00458">
    <property type="entry name" value="RICIN"/>
    <property type="match status" value="1"/>
</dbReference>
<dbReference type="SUPFAM" id="SSF51294">
    <property type="entry name" value="Hedgehog/intein (Hint) domain"/>
    <property type="match status" value="1"/>
</dbReference>
<comment type="caution">
    <text evidence="5">The sequence shown here is derived from an EMBL/GenBank/DDBJ whole genome shotgun (WGS) entry which is preliminary data.</text>
</comment>
<feature type="compositionally biased region" description="Basic and acidic residues" evidence="2">
    <location>
        <begin position="2231"/>
        <end position="2242"/>
    </location>
</feature>
<dbReference type="InterPro" id="IPR000772">
    <property type="entry name" value="Ricin_B_lectin"/>
</dbReference>
<dbReference type="InterPro" id="IPR031325">
    <property type="entry name" value="RHS_repeat"/>
</dbReference>
<dbReference type="SUPFAM" id="SSF50370">
    <property type="entry name" value="Ricin B-like lectins"/>
    <property type="match status" value="1"/>
</dbReference>
<dbReference type="Proteomes" id="UP001501265">
    <property type="component" value="Unassembled WGS sequence"/>
</dbReference>
<dbReference type="PANTHER" id="PTHR32305">
    <property type="match status" value="1"/>
</dbReference>
<evidence type="ECO:0000256" key="1">
    <source>
        <dbReference type="ARBA" id="ARBA00022737"/>
    </source>
</evidence>
<reference evidence="6" key="1">
    <citation type="journal article" date="2019" name="Int. J. Syst. Evol. Microbiol.">
        <title>The Global Catalogue of Microorganisms (GCM) 10K type strain sequencing project: providing services to taxonomists for standard genome sequencing and annotation.</title>
        <authorList>
            <consortium name="The Broad Institute Genomics Platform"/>
            <consortium name="The Broad Institute Genome Sequencing Center for Infectious Disease"/>
            <person name="Wu L."/>
            <person name="Ma J."/>
        </authorList>
    </citation>
    <scope>NUCLEOTIDE SEQUENCE [LARGE SCALE GENOMIC DNA]</scope>
    <source>
        <strain evidence="6">JCM 18081</strain>
    </source>
</reference>
<dbReference type="InterPro" id="IPR036844">
    <property type="entry name" value="Hint_dom_sf"/>
</dbReference>
<evidence type="ECO:0008006" key="7">
    <source>
        <dbReference type="Google" id="ProtNLM"/>
    </source>
</evidence>
<evidence type="ECO:0000313" key="5">
    <source>
        <dbReference type="EMBL" id="GAA4813452.1"/>
    </source>
</evidence>
<feature type="domain" description="Ricin B lectin" evidence="4">
    <location>
        <begin position="1806"/>
        <end position="1942"/>
    </location>
</feature>
<feature type="compositionally biased region" description="Gly residues" evidence="2">
    <location>
        <begin position="2296"/>
        <end position="2306"/>
    </location>
</feature>
<feature type="domain" description="Hint" evidence="3">
    <location>
        <begin position="2314"/>
        <end position="2416"/>
    </location>
</feature>
<feature type="region of interest" description="Disordered" evidence="2">
    <location>
        <begin position="2231"/>
        <end position="2313"/>
    </location>
</feature>
<keyword evidence="6" id="KW-1185">Reference proteome</keyword>
<protein>
    <recommendedName>
        <fullName evidence="7">Sugar-binding protein</fullName>
    </recommendedName>
</protein>
<dbReference type="Pfam" id="PF25023">
    <property type="entry name" value="TEN_YD-shell"/>
    <property type="match status" value="1"/>
</dbReference>
<dbReference type="InterPro" id="IPR030934">
    <property type="entry name" value="Intein_C"/>
</dbReference>
<dbReference type="EMBL" id="BAABIG010000056">
    <property type="protein sequence ID" value="GAA4813452.1"/>
    <property type="molecule type" value="Genomic_DNA"/>
</dbReference>
<evidence type="ECO:0000256" key="2">
    <source>
        <dbReference type="SAM" id="MobiDB-lite"/>
    </source>
</evidence>
<feature type="compositionally biased region" description="Low complexity" evidence="2">
    <location>
        <begin position="243"/>
        <end position="281"/>
    </location>
</feature>
<dbReference type="RefSeq" id="WP_345622537.1">
    <property type="nucleotide sequence ID" value="NZ_BAABIG010000056.1"/>
</dbReference>
<dbReference type="Gene3D" id="2.180.10.10">
    <property type="entry name" value="RHS repeat-associated core"/>
    <property type="match status" value="3"/>
</dbReference>
<dbReference type="Pfam" id="PF07591">
    <property type="entry name" value="PT-HINT"/>
    <property type="match status" value="1"/>
</dbReference>
<dbReference type="PROSITE" id="PS50818">
    <property type="entry name" value="INTEIN_C_TER"/>
    <property type="match status" value="1"/>
</dbReference>
<name>A0ABP9CSG9_9ACTN</name>